<reference evidence="5" key="2">
    <citation type="journal article" date="2023" name="IMA Fungus">
        <title>Comparative genomic study of the Penicillium genus elucidates a diverse pangenome and 15 lateral gene transfer events.</title>
        <authorList>
            <person name="Petersen C."/>
            <person name="Sorensen T."/>
            <person name="Nielsen M.R."/>
            <person name="Sondergaard T.E."/>
            <person name="Sorensen J.L."/>
            <person name="Fitzpatrick D.A."/>
            <person name="Frisvad J.C."/>
            <person name="Nielsen K.L."/>
        </authorList>
    </citation>
    <scope>NUCLEOTIDE SEQUENCE</scope>
    <source>
        <strain evidence="5">IBT 23319</strain>
    </source>
</reference>
<sequence length="1027" mass="113470">MASQLSGSDFGAGGPVSESHALVSQLYHPGNQRDPARINEIQTRLQQLQKGENAWEIADSLLRERSAHHRFMGALTFTVKVNVSSGDIDETMSLEILAQLINHFVAIVNEGEQAMVIRKLASSLTTIFRHPKCSWKIAIWQLAASLAHGGYVSEEQAQTVNFLDGVLPALNTQQALALAFFSVALAEDGLRLEVEPRDAKSILERSQSNIEDGFLLVRYIMQQISNSEAALREDSTEVTLGNEAMGSWKAWLGVYASRYTSTGEGLQRIAISCGQDIIKMLRVPTLSESAATVLTQAFENRRWAFDDNSIWALSQILSDSIVAMHIVAITKGDEGDESMAYVDLLVAYLSYVHLDLFSDPIKPENVGILTIVHGIFKTPGYASIDDPATPRALEYWSEIAECVPGELNSEDPRYQLVKGQLAEVVLGLFNKLLYPTGEDFESWSEDEKAEFNAFRYEACDYLLSAYPILGVELVSVFQKSATTHLENHDWRAFEAAMFCIAQLSEAVDENGHADQCLDAIFGSDAFSNLCTGSEAKIPLKARQTLVDTFGKYESYFERHNTLLAGVLNILFESLSFEPCAQAASRSILTLSKSCARVLTAELPIFLDQFDRFRNKPTATVSTMPKVLEGIATIIQRLPTDQEKVETLERILEFFVQEAQRARKEATSSYELGQAHAHLVLSCIASIGRGLRADSEDVINLDTSEDQMPNPPSFWNAGPGAWAQQLIMEAMRLLISDFPVDSGIIDSACDILKAGYTESAGLFVFPPHLTVDFFKNFPLGISGTDVIMATASSFLASHASHAGQIRNEAAALIEHVAKLFTIMLENPDTYDPETANAGIDFLARLLPKYHDVFFALTRPLATSDVEGPPVFITLLKFTLHALGRPEPLTIRSGSSFWVSMVELRGSNPEQTAMIDSILDQLIPLLCNTLITQLAGRCSRSDLPSLNDALRRTIFARTRQARPGIASALEKLDAHVIDSNGNRVPVFSPQDKSRFLESLMVARGARSQTLELVRSFWLKCRNMSFDYAQ</sequence>
<accession>A0A9W9PAR2</accession>
<gene>
    <name evidence="5" type="ORF">N7469_002675</name>
</gene>
<dbReference type="AlphaFoldDB" id="A0A9W9PAR2"/>
<dbReference type="GeneID" id="81380762"/>
<comment type="subcellular location">
    <subcellularLocation>
        <location evidence="1">Nucleus</location>
    </subcellularLocation>
</comment>
<evidence type="ECO:0000256" key="1">
    <source>
        <dbReference type="ARBA" id="ARBA00004123"/>
    </source>
</evidence>
<evidence type="ECO:0000256" key="2">
    <source>
        <dbReference type="ARBA" id="ARBA00007991"/>
    </source>
</evidence>
<comment type="similarity">
    <text evidence="2">Belongs to the importin beta family.</text>
</comment>
<keyword evidence="3" id="KW-0813">Transport</keyword>
<dbReference type="Gene3D" id="1.25.10.10">
    <property type="entry name" value="Leucine-rich Repeat Variant"/>
    <property type="match status" value="1"/>
</dbReference>
<name>A0A9W9PAR2_PENCI</name>
<comment type="caution">
    <text evidence="5">The sequence shown here is derived from an EMBL/GenBank/DDBJ whole genome shotgun (WGS) entry which is preliminary data.</text>
</comment>
<dbReference type="OrthoDB" id="2016913at2759"/>
<dbReference type="SUPFAM" id="SSF48371">
    <property type="entry name" value="ARM repeat"/>
    <property type="match status" value="1"/>
</dbReference>
<dbReference type="PANTHER" id="PTHR12363">
    <property type="entry name" value="TRANSPORTIN 3 AND IMPORTIN 13"/>
    <property type="match status" value="1"/>
</dbReference>
<dbReference type="GO" id="GO:0006606">
    <property type="term" value="P:protein import into nucleus"/>
    <property type="evidence" value="ECO:0007669"/>
    <property type="project" value="TreeGrafter"/>
</dbReference>
<proteinExistence type="inferred from homology"/>
<dbReference type="InterPro" id="IPR051345">
    <property type="entry name" value="Importin_beta-like_NTR"/>
</dbReference>
<evidence type="ECO:0000313" key="6">
    <source>
        <dbReference type="Proteomes" id="UP001147733"/>
    </source>
</evidence>
<dbReference type="RefSeq" id="XP_056504089.1">
    <property type="nucleotide sequence ID" value="XM_056641595.1"/>
</dbReference>
<dbReference type="InterPro" id="IPR016024">
    <property type="entry name" value="ARM-type_fold"/>
</dbReference>
<evidence type="ECO:0000256" key="4">
    <source>
        <dbReference type="ARBA" id="ARBA00023242"/>
    </source>
</evidence>
<evidence type="ECO:0000256" key="3">
    <source>
        <dbReference type="ARBA" id="ARBA00022448"/>
    </source>
</evidence>
<dbReference type="GO" id="GO:0005737">
    <property type="term" value="C:cytoplasm"/>
    <property type="evidence" value="ECO:0007669"/>
    <property type="project" value="TreeGrafter"/>
</dbReference>
<evidence type="ECO:0000313" key="5">
    <source>
        <dbReference type="EMBL" id="KAJ5241084.1"/>
    </source>
</evidence>
<dbReference type="InterPro" id="IPR011989">
    <property type="entry name" value="ARM-like"/>
</dbReference>
<dbReference type="Proteomes" id="UP001147733">
    <property type="component" value="Unassembled WGS sequence"/>
</dbReference>
<keyword evidence="4" id="KW-0539">Nucleus</keyword>
<organism evidence="5 6">
    <name type="scientific">Penicillium citrinum</name>
    <dbReference type="NCBI Taxonomy" id="5077"/>
    <lineage>
        <taxon>Eukaryota</taxon>
        <taxon>Fungi</taxon>
        <taxon>Dikarya</taxon>
        <taxon>Ascomycota</taxon>
        <taxon>Pezizomycotina</taxon>
        <taxon>Eurotiomycetes</taxon>
        <taxon>Eurotiomycetidae</taxon>
        <taxon>Eurotiales</taxon>
        <taxon>Aspergillaceae</taxon>
        <taxon>Penicillium</taxon>
    </lineage>
</organism>
<keyword evidence="6" id="KW-1185">Reference proteome</keyword>
<dbReference type="EMBL" id="JAPQKT010000002">
    <property type="protein sequence ID" value="KAJ5241084.1"/>
    <property type="molecule type" value="Genomic_DNA"/>
</dbReference>
<protein>
    <submittedName>
        <fullName evidence="5">Armadillo-like helical</fullName>
    </submittedName>
</protein>
<reference evidence="5" key="1">
    <citation type="submission" date="2022-11" db="EMBL/GenBank/DDBJ databases">
        <authorList>
            <person name="Petersen C."/>
        </authorList>
    </citation>
    <scope>NUCLEOTIDE SEQUENCE</scope>
    <source>
        <strain evidence="5">IBT 23319</strain>
    </source>
</reference>
<dbReference type="PANTHER" id="PTHR12363:SF33">
    <property type="entry name" value="IMPORTIN-13"/>
    <property type="match status" value="1"/>
</dbReference>
<dbReference type="GO" id="GO:0005634">
    <property type="term" value="C:nucleus"/>
    <property type="evidence" value="ECO:0007669"/>
    <property type="project" value="UniProtKB-SubCell"/>
</dbReference>